<protein>
    <recommendedName>
        <fullName evidence="3">ACT domain-containing protein</fullName>
    </recommendedName>
</protein>
<accession>A0A0F9W5C2</accession>
<evidence type="ECO:0000256" key="2">
    <source>
        <dbReference type="ARBA" id="ARBA00022801"/>
    </source>
</evidence>
<dbReference type="EMBL" id="LAZR01000002">
    <property type="protein sequence ID" value="KKO11530.1"/>
    <property type="molecule type" value="Genomic_DNA"/>
</dbReference>
<proteinExistence type="inferred from homology"/>
<dbReference type="GO" id="GO:0008864">
    <property type="term" value="F:formyltetrahydrofolate deformylase activity"/>
    <property type="evidence" value="ECO:0007669"/>
    <property type="project" value="InterPro"/>
</dbReference>
<dbReference type="Gene3D" id="3.30.70.260">
    <property type="match status" value="1"/>
</dbReference>
<dbReference type="SUPFAM" id="SSF55021">
    <property type="entry name" value="ACT-like"/>
    <property type="match status" value="1"/>
</dbReference>
<dbReference type="InterPro" id="IPR036477">
    <property type="entry name" value="Formyl_transf_N_sf"/>
</dbReference>
<dbReference type="InterPro" id="IPR045865">
    <property type="entry name" value="ACT-like_dom_sf"/>
</dbReference>
<dbReference type="InterPro" id="IPR002376">
    <property type="entry name" value="Formyl_transf_N"/>
</dbReference>
<dbReference type="CDD" id="cd08648">
    <property type="entry name" value="FMT_core_Formyl-FH4-Hydrolase_C"/>
    <property type="match status" value="1"/>
</dbReference>
<dbReference type="SUPFAM" id="SSF53328">
    <property type="entry name" value="Formyltransferase"/>
    <property type="match status" value="1"/>
</dbReference>
<dbReference type="PROSITE" id="PS51671">
    <property type="entry name" value="ACT"/>
    <property type="match status" value="1"/>
</dbReference>
<feature type="domain" description="ACT" evidence="3">
    <location>
        <begin position="10"/>
        <end position="84"/>
    </location>
</feature>
<dbReference type="NCBIfam" id="TIGR00655">
    <property type="entry name" value="PurU"/>
    <property type="match status" value="1"/>
</dbReference>
<dbReference type="PANTHER" id="PTHR42706">
    <property type="entry name" value="FORMYLTETRAHYDROFOLATE DEFORMYLASE"/>
    <property type="match status" value="1"/>
</dbReference>
<evidence type="ECO:0000256" key="1">
    <source>
        <dbReference type="ARBA" id="ARBA00022563"/>
    </source>
</evidence>
<comment type="caution">
    <text evidence="4">The sequence shown here is derived from an EMBL/GenBank/DDBJ whole genome shotgun (WGS) entry which is preliminary data.</text>
</comment>
<dbReference type="InterPro" id="IPR041729">
    <property type="entry name" value="Formyl-FH4-Hydrolase_C"/>
</dbReference>
<evidence type="ECO:0000313" key="4">
    <source>
        <dbReference type="EMBL" id="KKO11530.1"/>
    </source>
</evidence>
<dbReference type="HAMAP" id="MF_01927">
    <property type="entry name" value="PurU"/>
    <property type="match status" value="1"/>
</dbReference>
<keyword evidence="1" id="KW-0554">One-carbon metabolism</keyword>
<dbReference type="NCBIfam" id="NF004684">
    <property type="entry name" value="PRK06027.1"/>
    <property type="match status" value="1"/>
</dbReference>
<dbReference type="PANTHER" id="PTHR42706:SF1">
    <property type="entry name" value="FORMYLTETRAHYDROFOLATE DEFORMYLASE 2, MITOCHONDRIAL"/>
    <property type="match status" value="1"/>
</dbReference>
<dbReference type="InterPro" id="IPR002912">
    <property type="entry name" value="ACT_dom"/>
</dbReference>
<gene>
    <name evidence="4" type="ORF">LCGC14_0010230</name>
</gene>
<dbReference type="PRINTS" id="PR01575">
    <property type="entry name" value="FFH4HYDRLASE"/>
</dbReference>
<dbReference type="Pfam" id="PF00551">
    <property type="entry name" value="Formyl_trans_N"/>
    <property type="match status" value="1"/>
</dbReference>
<dbReference type="PIRSF" id="PIRSF036480">
    <property type="entry name" value="FormyFH4_hydr"/>
    <property type="match status" value="1"/>
</dbReference>
<dbReference type="AlphaFoldDB" id="A0A0F9W5C2"/>
<dbReference type="GO" id="GO:0006189">
    <property type="term" value="P:'de novo' IMP biosynthetic process"/>
    <property type="evidence" value="ECO:0007669"/>
    <property type="project" value="InterPro"/>
</dbReference>
<reference evidence="4" key="1">
    <citation type="journal article" date="2015" name="Nature">
        <title>Complex archaea that bridge the gap between prokaryotes and eukaryotes.</title>
        <authorList>
            <person name="Spang A."/>
            <person name="Saw J.H."/>
            <person name="Jorgensen S.L."/>
            <person name="Zaremba-Niedzwiedzka K."/>
            <person name="Martijn J."/>
            <person name="Lind A.E."/>
            <person name="van Eijk R."/>
            <person name="Schleper C."/>
            <person name="Guy L."/>
            <person name="Ettema T.J."/>
        </authorList>
    </citation>
    <scope>NUCLEOTIDE SEQUENCE</scope>
</reference>
<dbReference type="CDD" id="cd04875">
    <property type="entry name" value="ACT_F4HF-DF"/>
    <property type="match status" value="1"/>
</dbReference>
<dbReference type="Gene3D" id="3.40.50.170">
    <property type="entry name" value="Formyl transferase, N-terminal domain"/>
    <property type="match status" value="1"/>
</dbReference>
<organism evidence="4">
    <name type="scientific">marine sediment metagenome</name>
    <dbReference type="NCBI Taxonomy" id="412755"/>
    <lineage>
        <taxon>unclassified sequences</taxon>
        <taxon>metagenomes</taxon>
        <taxon>ecological metagenomes</taxon>
    </lineage>
</organism>
<dbReference type="GO" id="GO:0006730">
    <property type="term" value="P:one-carbon metabolic process"/>
    <property type="evidence" value="ECO:0007669"/>
    <property type="project" value="UniProtKB-KW"/>
</dbReference>
<name>A0A0F9W5C2_9ZZZZ</name>
<sequence length="289" mass="32628">MTSENRSKYVLTVSCPEANGIVRAVSDFLYQRGATISEAAQHRDPVIDRFFMRVEFEEVEAHLPATEKLDEDFGAVAGQFDMQWSFFDLAIRPKLLLAVSRHGHCLNDILHRWSSGALPADVVGVVSNHEDMRGITEWYGLDYFYLPLTPETKTAQEAAMLDIVTSKQVDVLALARYMQILSPRMCEVMAGRAINIHHSFLPGFKGANPYRQAYMRGVKIIGATAHYVTTDLDEGPIIEQAVERIDHNFDIDELMQIGRDAECAAFARALKWHCEHRIIVNGNKTVVFK</sequence>
<keyword evidence="2" id="KW-0378">Hydrolase</keyword>
<evidence type="ECO:0000259" key="3">
    <source>
        <dbReference type="PROSITE" id="PS51671"/>
    </source>
</evidence>
<dbReference type="InterPro" id="IPR044074">
    <property type="entry name" value="PurU_ACT"/>
</dbReference>
<dbReference type="InterPro" id="IPR004810">
    <property type="entry name" value="PurU"/>
</dbReference>